<dbReference type="RefSeq" id="XP_003059460.1">
    <property type="nucleotide sequence ID" value="XM_003059414.1"/>
</dbReference>
<evidence type="ECO:0000313" key="2">
    <source>
        <dbReference type="Proteomes" id="UP000001876"/>
    </source>
</evidence>
<protein>
    <submittedName>
        <fullName evidence="1">Predicted protein</fullName>
    </submittedName>
</protein>
<dbReference type="AlphaFoldDB" id="C1MUA2"/>
<reference evidence="1 2" key="1">
    <citation type="journal article" date="2009" name="Science">
        <title>Green evolution and dynamic adaptations revealed by genomes of the marine picoeukaryotes Micromonas.</title>
        <authorList>
            <person name="Worden A.Z."/>
            <person name="Lee J.H."/>
            <person name="Mock T."/>
            <person name="Rouze P."/>
            <person name="Simmons M.P."/>
            <person name="Aerts A.L."/>
            <person name="Allen A.E."/>
            <person name="Cuvelier M.L."/>
            <person name="Derelle E."/>
            <person name="Everett M.V."/>
            <person name="Foulon E."/>
            <person name="Grimwood J."/>
            <person name="Gundlach H."/>
            <person name="Henrissat B."/>
            <person name="Napoli C."/>
            <person name="McDonald S.M."/>
            <person name="Parker M.S."/>
            <person name="Rombauts S."/>
            <person name="Salamov A."/>
            <person name="Von Dassow P."/>
            <person name="Badger J.H."/>
            <person name="Coutinho P.M."/>
            <person name="Demir E."/>
            <person name="Dubchak I."/>
            <person name="Gentemann C."/>
            <person name="Eikrem W."/>
            <person name="Gready J.E."/>
            <person name="John U."/>
            <person name="Lanier W."/>
            <person name="Lindquist E.A."/>
            <person name="Lucas S."/>
            <person name="Mayer K.F."/>
            <person name="Moreau H."/>
            <person name="Not F."/>
            <person name="Otillar R."/>
            <person name="Panaud O."/>
            <person name="Pangilinan J."/>
            <person name="Paulsen I."/>
            <person name="Piegu B."/>
            <person name="Poliakov A."/>
            <person name="Robbens S."/>
            <person name="Schmutz J."/>
            <person name="Toulza E."/>
            <person name="Wyss T."/>
            <person name="Zelensky A."/>
            <person name="Zhou K."/>
            <person name="Armbrust E.V."/>
            <person name="Bhattacharya D."/>
            <person name="Goodenough U.W."/>
            <person name="Van de Peer Y."/>
            <person name="Grigoriev I.V."/>
        </authorList>
    </citation>
    <scope>NUCLEOTIDE SEQUENCE [LARGE SCALE GENOMIC DNA]</scope>
    <source>
        <strain evidence="1 2">CCMP1545</strain>
    </source>
</reference>
<dbReference type="OrthoDB" id="207175at2759"/>
<accession>C1MUA2</accession>
<proteinExistence type="predicted"/>
<dbReference type="PANTHER" id="PTHR32467:SF90">
    <property type="entry name" value="AP2-LIKE ETHYLENE-RESPONSIVE TRANSCRIPTION FACTOR AIL1"/>
    <property type="match status" value="1"/>
</dbReference>
<evidence type="ECO:0000313" key="1">
    <source>
        <dbReference type="EMBL" id="EEH56592.1"/>
    </source>
</evidence>
<name>C1MUA2_MICPC</name>
<dbReference type="STRING" id="564608.C1MUA2"/>
<dbReference type="GeneID" id="9684601"/>
<dbReference type="Proteomes" id="UP000001876">
    <property type="component" value="Unassembled WGS sequence"/>
</dbReference>
<dbReference type="PANTHER" id="PTHR32467">
    <property type="entry name" value="AP2-LIKE ETHYLENE-RESPONSIVE TRANSCRIPTION FACTOR"/>
    <property type="match status" value="1"/>
</dbReference>
<sequence length="75" mass="8567">MALKLYGPPPSCGELNYPADDYADALDEMKECTFEEFVKSLVRHSYGSERQCSRYRGVHHAGEGRWEARIGDRDV</sequence>
<gene>
    <name evidence="1" type="ORF">MICPUCDRAFT_58726</name>
</gene>
<organism evidence="2">
    <name type="scientific">Micromonas pusilla (strain CCMP1545)</name>
    <name type="common">Picoplanktonic green alga</name>
    <dbReference type="NCBI Taxonomy" id="564608"/>
    <lineage>
        <taxon>Eukaryota</taxon>
        <taxon>Viridiplantae</taxon>
        <taxon>Chlorophyta</taxon>
        <taxon>Mamiellophyceae</taxon>
        <taxon>Mamiellales</taxon>
        <taxon>Mamiellaceae</taxon>
        <taxon>Micromonas</taxon>
    </lineage>
</organism>
<dbReference type="EMBL" id="GG663740">
    <property type="protein sequence ID" value="EEH56592.1"/>
    <property type="molecule type" value="Genomic_DNA"/>
</dbReference>
<dbReference type="KEGG" id="mpp:MICPUCDRAFT_58726"/>
<keyword evidence="2" id="KW-1185">Reference proteome</keyword>